<gene>
    <name evidence="1" type="ORF">Tci_930453</name>
</gene>
<accession>A0A699XPT6</accession>
<feature type="non-terminal residue" evidence="1">
    <location>
        <position position="85"/>
    </location>
</feature>
<protein>
    <submittedName>
        <fullName evidence="1">Uncharacterized protein</fullName>
    </submittedName>
</protein>
<dbReference type="EMBL" id="BKCJ011853561">
    <property type="protein sequence ID" value="GFD58484.1"/>
    <property type="molecule type" value="Genomic_DNA"/>
</dbReference>
<reference evidence="1" key="1">
    <citation type="journal article" date="2019" name="Sci. Rep.">
        <title>Draft genome of Tanacetum cinerariifolium, the natural source of mosquito coil.</title>
        <authorList>
            <person name="Yamashiro T."/>
            <person name="Shiraishi A."/>
            <person name="Satake H."/>
            <person name="Nakayama K."/>
        </authorList>
    </citation>
    <scope>NUCLEOTIDE SEQUENCE</scope>
</reference>
<name>A0A699XPT6_TANCI</name>
<organism evidence="1">
    <name type="scientific">Tanacetum cinerariifolium</name>
    <name type="common">Dalmatian daisy</name>
    <name type="synonym">Chrysanthemum cinerariifolium</name>
    <dbReference type="NCBI Taxonomy" id="118510"/>
    <lineage>
        <taxon>Eukaryota</taxon>
        <taxon>Viridiplantae</taxon>
        <taxon>Streptophyta</taxon>
        <taxon>Embryophyta</taxon>
        <taxon>Tracheophyta</taxon>
        <taxon>Spermatophyta</taxon>
        <taxon>Magnoliopsida</taxon>
        <taxon>eudicotyledons</taxon>
        <taxon>Gunneridae</taxon>
        <taxon>Pentapetalae</taxon>
        <taxon>asterids</taxon>
        <taxon>campanulids</taxon>
        <taxon>Asterales</taxon>
        <taxon>Asteraceae</taxon>
        <taxon>Asteroideae</taxon>
        <taxon>Anthemideae</taxon>
        <taxon>Anthemidinae</taxon>
        <taxon>Tanacetum</taxon>
    </lineage>
</organism>
<proteinExistence type="predicted"/>
<dbReference type="AlphaFoldDB" id="A0A699XPT6"/>
<evidence type="ECO:0000313" key="1">
    <source>
        <dbReference type="EMBL" id="GFD58484.1"/>
    </source>
</evidence>
<comment type="caution">
    <text evidence="1">The sequence shown here is derived from an EMBL/GenBank/DDBJ whole genome shotgun (WGS) entry which is preliminary data.</text>
</comment>
<feature type="non-terminal residue" evidence="1">
    <location>
        <position position="1"/>
    </location>
</feature>
<sequence length="85" mass="9556">HRLHPAQDGGQQPLGLVADEQKDGSGRRLLQQLQHRVGGGRVHQLGQPDDDNFKLRLKCLERHQFEQRAGFLLRDAALLVFGPDV</sequence>